<dbReference type="InterPro" id="IPR013083">
    <property type="entry name" value="Znf_RING/FYVE/PHD"/>
</dbReference>
<evidence type="ECO:0000256" key="12">
    <source>
        <dbReference type="ARBA" id="ARBA00022989"/>
    </source>
</evidence>
<feature type="compositionally biased region" description="Basic and acidic residues" evidence="15">
    <location>
        <begin position="168"/>
        <end position="178"/>
    </location>
</feature>
<sequence>MEPVNMRLNNFLSSPESSLVKESFAEKYPQKVQRAEHSTTEVSSCNTDSSEEAKTNRSRYASTDVIDLTMQENSWENYPGIPHRPNKSKRNARKTHANLQRSPSSKQGLILVDDVSTDEDDTFVSRTYKEPRIYLNDANSTSRRISRPETSATEDDVKIVQETSLQSSKRERQQDTRRRSSTSESVDNNMTDRLRISSTVSRTFTCPICLDDIPRGDQVCYFRCGHRFCFDCATNYVTVKVKEGQVAQQSLVCPQDGCAAPLTVQEIRGCLSENAECMEKFENFSLKLFLERSPNTLFFCPTPACSNVIETGTLNEKEKYICPACRRSYCLKCKAKWHQTTSCEDNAMLNSGSKEDRKFLGLVSRKGMKKCPSCNFWVEKSEGCNAMRCRCGTTFCWRCGDDVNKDSGCRCMRDIEKLSARDRMDVLQVNSHATNRSNPAHDRLQQRLRNDNLLPGIFGQLGGLLQFRPF</sequence>
<keyword evidence="9 14" id="KW-0863">Zinc-finger</keyword>
<dbReference type="GO" id="GO:0008270">
    <property type="term" value="F:zinc ion binding"/>
    <property type="evidence" value="ECO:0007669"/>
    <property type="project" value="UniProtKB-KW"/>
</dbReference>
<feature type="compositionally biased region" description="Polar residues" evidence="15">
    <location>
        <begin position="97"/>
        <end position="107"/>
    </location>
</feature>
<evidence type="ECO:0000256" key="6">
    <source>
        <dbReference type="ARBA" id="ARBA00022692"/>
    </source>
</evidence>
<dbReference type="Pfam" id="PF13639">
    <property type="entry name" value="zf-RING_2"/>
    <property type="match status" value="1"/>
</dbReference>
<evidence type="ECO:0000256" key="2">
    <source>
        <dbReference type="ARBA" id="ARBA00004167"/>
    </source>
</evidence>
<dbReference type="CDD" id="cd20335">
    <property type="entry name" value="BRcat_RBR"/>
    <property type="match status" value="1"/>
</dbReference>
<dbReference type="PROSITE" id="PS00518">
    <property type="entry name" value="ZF_RING_1"/>
    <property type="match status" value="1"/>
</dbReference>
<keyword evidence="8" id="KW-0677">Repeat</keyword>
<dbReference type="InterPro" id="IPR031127">
    <property type="entry name" value="E3_UB_ligase_RBR"/>
</dbReference>
<feature type="region of interest" description="Disordered" evidence="15">
    <location>
        <begin position="30"/>
        <end position="62"/>
    </location>
</feature>
<dbReference type="Gene3D" id="1.20.120.1750">
    <property type="match status" value="1"/>
</dbReference>
<keyword evidence="10" id="KW-0833">Ubl conjugation pathway</keyword>
<dbReference type="PROSITE" id="PS51873">
    <property type="entry name" value="TRIAD"/>
    <property type="match status" value="1"/>
</dbReference>
<keyword evidence="7" id="KW-0479">Metal-binding</keyword>
<dbReference type="CDD" id="cd22584">
    <property type="entry name" value="Rcat_RBR_unk"/>
    <property type="match status" value="1"/>
</dbReference>
<dbReference type="SUPFAM" id="SSF57850">
    <property type="entry name" value="RING/U-box"/>
    <property type="match status" value="3"/>
</dbReference>
<evidence type="ECO:0000256" key="5">
    <source>
        <dbReference type="ARBA" id="ARBA00022679"/>
    </source>
</evidence>
<evidence type="ECO:0000256" key="4">
    <source>
        <dbReference type="ARBA" id="ARBA00012251"/>
    </source>
</evidence>
<keyword evidence="6" id="KW-0812">Transmembrane</keyword>
<evidence type="ECO:0000259" key="16">
    <source>
        <dbReference type="PROSITE" id="PS50089"/>
    </source>
</evidence>
<dbReference type="Gene3D" id="3.30.40.10">
    <property type="entry name" value="Zinc/RING finger domain, C3HC4 (zinc finger)"/>
    <property type="match status" value="1"/>
</dbReference>
<accession>A0A6U6DRG1</accession>
<dbReference type="FunFam" id="3.30.40.10:FF:000051">
    <property type="entry name" value="RBR-type E3 ubiquitin transferase"/>
    <property type="match status" value="1"/>
</dbReference>
<evidence type="ECO:0000256" key="7">
    <source>
        <dbReference type="ARBA" id="ARBA00022723"/>
    </source>
</evidence>
<dbReference type="GO" id="GO:0031090">
    <property type="term" value="C:organelle membrane"/>
    <property type="evidence" value="ECO:0007669"/>
    <property type="project" value="UniProtKB-ARBA"/>
</dbReference>
<feature type="compositionally biased region" description="Basic residues" evidence="15">
    <location>
        <begin position="84"/>
        <end position="96"/>
    </location>
</feature>
<evidence type="ECO:0000256" key="13">
    <source>
        <dbReference type="ARBA" id="ARBA00023136"/>
    </source>
</evidence>
<evidence type="ECO:0000256" key="1">
    <source>
        <dbReference type="ARBA" id="ARBA00001798"/>
    </source>
</evidence>
<name>A0A6U6DRG1_GUITH</name>
<dbReference type="InterPro" id="IPR002867">
    <property type="entry name" value="IBR_dom"/>
</dbReference>
<keyword evidence="12" id="KW-1133">Transmembrane helix</keyword>
<keyword evidence="13" id="KW-0472">Membrane</keyword>
<feature type="compositionally biased region" description="Basic and acidic residues" evidence="15">
    <location>
        <begin position="30"/>
        <end position="39"/>
    </location>
</feature>
<evidence type="ECO:0000313" key="19">
    <source>
        <dbReference type="EMBL" id="CAE2340652.1"/>
    </source>
</evidence>
<dbReference type="GO" id="GO:0061630">
    <property type="term" value="F:ubiquitin protein ligase activity"/>
    <property type="evidence" value="ECO:0007669"/>
    <property type="project" value="UniProtKB-EC"/>
</dbReference>
<dbReference type="EMBL" id="HBKN01049892">
    <property type="protein sequence ID" value="CAE2340652.1"/>
    <property type="molecule type" value="Transcribed_RNA"/>
</dbReference>
<evidence type="ECO:0000256" key="15">
    <source>
        <dbReference type="SAM" id="MobiDB-lite"/>
    </source>
</evidence>
<dbReference type="EMBL" id="HBKN01049891">
    <property type="protein sequence ID" value="CAE2340651.1"/>
    <property type="molecule type" value="Transcribed_RNA"/>
</dbReference>
<dbReference type="InterPro" id="IPR044066">
    <property type="entry name" value="TRIAD_supradom"/>
</dbReference>
<dbReference type="PROSITE" id="PS50089">
    <property type="entry name" value="ZF_RING_2"/>
    <property type="match status" value="1"/>
</dbReference>
<comment type="subcellular location">
    <subcellularLocation>
        <location evidence="2">Membrane</location>
        <topology evidence="2">Single-pass membrane protein</topology>
    </subcellularLocation>
</comment>
<feature type="domain" description="RING-type" evidence="17">
    <location>
        <begin position="202"/>
        <end position="422"/>
    </location>
</feature>
<dbReference type="InterPro" id="IPR001841">
    <property type="entry name" value="Znf_RING"/>
</dbReference>
<keyword evidence="11" id="KW-0862">Zinc</keyword>
<feature type="compositionally biased region" description="Polar residues" evidence="15">
    <location>
        <begin position="139"/>
        <end position="151"/>
    </location>
</feature>
<feature type="region of interest" description="Disordered" evidence="15">
    <location>
        <begin position="74"/>
        <end position="113"/>
    </location>
</feature>
<reference evidence="19" key="1">
    <citation type="submission" date="2021-01" db="EMBL/GenBank/DDBJ databases">
        <authorList>
            <person name="Corre E."/>
            <person name="Pelletier E."/>
            <person name="Niang G."/>
            <person name="Scheremetjew M."/>
            <person name="Finn R."/>
            <person name="Kale V."/>
            <person name="Holt S."/>
            <person name="Cochrane G."/>
            <person name="Meng A."/>
            <person name="Brown T."/>
            <person name="Cohen L."/>
        </authorList>
    </citation>
    <scope>NUCLEOTIDE SEQUENCE</scope>
    <source>
        <strain evidence="19">CCMP 2712</strain>
    </source>
</reference>
<gene>
    <name evidence="18" type="ORF">GTHE00462_LOCUS38962</name>
    <name evidence="19" type="ORF">GTHE00462_LOCUS38963</name>
</gene>
<evidence type="ECO:0000259" key="17">
    <source>
        <dbReference type="PROSITE" id="PS51873"/>
    </source>
</evidence>
<dbReference type="SMART" id="SM00647">
    <property type="entry name" value="IBR"/>
    <property type="match status" value="2"/>
</dbReference>
<dbReference type="Pfam" id="PF01485">
    <property type="entry name" value="IBR"/>
    <property type="match status" value="2"/>
</dbReference>
<evidence type="ECO:0000256" key="9">
    <source>
        <dbReference type="ARBA" id="ARBA00022771"/>
    </source>
</evidence>
<evidence type="ECO:0000313" key="18">
    <source>
        <dbReference type="EMBL" id="CAE2340651.1"/>
    </source>
</evidence>
<evidence type="ECO:0000256" key="3">
    <source>
        <dbReference type="ARBA" id="ARBA00004906"/>
    </source>
</evidence>
<dbReference type="GO" id="GO:0005737">
    <property type="term" value="C:cytoplasm"/>
    <property type="evidence" value="ECO:0007669"/>
    <property type="project" value="UniProtKB-ARBA"/>
</dbReference>
<evidence type="ECO:0000256" key="14">
    <source>
        <dbReference type="PROSITE-ProRule" id="PRU00175"/>
    </source>
</evidence>
<organism evidence="19">
    <name type="scientific">Guillardia theta</name>
    <name type="common">Cryptophyte</name>
    <name type="synonym">Cryptomonas phi</name>
    <dbReference type="NCBI Taxonomy" id="55529"/>
    <lineage>
        <taxon>Eukaryota</taxon>
        <taxon>Cryptophyceae</taxon>
        <taxon>Pyrenomonadales</taxon>
        <taxon>Geminigeraceae</taxon>
        <taxon>Guillardia</taxon>
    </lineage>
</organism>
<evidence type="ECO:0000256" key="8">
    <source>
        <dbReference type="ARBA" id="ARBA00022737"/>
    </source>
</evidence>
<feature type="domain" description="RING-type" evidence="16">
    <location>
        <begin position="206"/>
        <end position="256"/>
    </location>
</feature>
<comment type="pathway">
    <text evidence="3">Protein modification; protein ubiquitination.</text>
</comment>
<dbReference type="EC" id="2.3.2.31" evidence="4"/>
<proteinExistence type="predicted"/>
<protein>
    <recommendedName>
        <fullName evidence="4">RBR-type E3 ubiquitin transferase</fullName>
        <ecNumber evidence="4">2.3.2.31</ecNumber>
    </recommendedName>
</protein>
<evidence type="ECO:0000256" key="11">
    <source>
        <dbReference type="ARBA" id="ARBA00022833"/>
    </source>
</evidence>
<dbReference type="AlphaFoldDB" id="A0A6U6DRG1"/>
<keyword evidence="5" id="KW-0808">Transferase</keyword>
<dbReference type="InterPro" id="IPR017907">
    <property type="entry name" value="Znf_RING_CS"/>
</dbReference>
<feature type="region of interest" description="Disordered" evidence="15">
    <location>
        <begin position="139"/>
        <end position="191"/>
    </location>
</feature>
<dbReference type="GO" id="GO:0016567">
    <property type="term" value="P:protein ubiquitination"/>
    <property type="evidence" value="ECO:0007669"/>
    <property type="project" value="InterPro"/>
</dbReference>
<evidence type="ECO:0000256" key="10">
    <source>
        <dbReference type="ARBA" id="ARBA00022786"/>
    </source>
</evidence>
<comment type="catalytic activity">
    <reaction evidence="1">
        <text>[E2 ubiquitin-conjugating enzyme]-S-ubiquitinyl-L-cysteine + [acceptor protein]-L-lysine = [E2 ubiquitin-conjugating enzyme]-L-cysteine + [acceptor protein]-N(6)-ubiquitinyl-L-lysine.</text>
        <dbReference type="EC" id="2.3.2.31"/>
    </reaction>
</comment>
<dbReference type="PANTHER" id="PTHR11685">
    <property type="entry name" value="RBR FAMILY RING FINGER AND IBR DOMAIN-CONTAINING"/>
    <property type="match status" value="1"/>
</dbReference>
<dbReference type="SMART" id="SM00184">
    <property type="entry name" value="RING"/>
    <property type="match status" value="1"/>
</dbReference>